<dbReference type="GO" id="GO:0006508">
    <property type="term" value="P:proteolysis"/>
    <property type="evidence" value="ECO:0007669"/>
    <property type="project" value="UniProtKB-KW"/>
</dbReference>
<sequence length="1308" mass="135056">MRTRVSAALVAVCALLTTLLSPGVLLSPAVAGAAPPNSGGGGQAGGGGEAGAGAGPRSPSAVVTLVTGDVVRLDTARGQDTATLVRPATGGAAGGAAGYHSYTDPAGDAHFVPEAARPLVGTGRLDPALFDVSALVRQGYDDAHASALPLILSYPTATALSRAATPSAARSTARLDAAHAGAVSVRKQDAAGFWSGLTGAPANARRPGPTGAATALTGGVRRVWLDAKVRASLDQSVPQIGAPAAWQRGLDGSGVEVAVLDTGIDATHPDFAGRIEATRDFSGKGNVVDGAGHGTHVASTVLGSGAASDGRYRGVAPGAHLLVGKVLGDDGSGSMSQVIEGMQWAASEGADIVNLSLGGDPSRGDDPVSQALDDLSGRYGTLFVVAAGNFNPYQPDSKFVTSPGAADDALTVGAVSKQDRMYTGSRRGRLGDTAVKPEVVAPGVSITAAQAAGTGDGGPYTTMTGTSMATPHVAGAAALLLQEHPGWTPADVKAALTSTAVRVNGATVVDQGAGRIDVDRATRQQVRVDQGTFDAGYFARPYDESAMVVKKTLTYRNDGKGPVTLHLSTTLTDQRGQPADASGLTVTPAQLTLPAGGSGQATATVDARTIEASTYTGGVVATAAADPDGADLTIRTTVGFYKQDDTVDISVKALDRHGRPAYATLRMAPYRKEDFDGRYYPDYFYLDPGETEQLRRVPEGDYNLWADILTFDESGRYVEEHSVVSIPRVHAYAPNFAIVLDARKAEPVRLATPRASTVRSLALSWWRGTPGTPYRSFDALGVMVGDGSPEKVSVAGTDRVDDAPFVVTTAFDAGPSVLTARIVGGARPPGNGVLHPVWEGGPPIDGTALMAAADAGTASPDDLAGADLRGRLAVVRESADLPYSDQVSAVVAKGARAVLLTSAEPGVFWPAVGGPVPVLAAPKSDGDALVAALRGGSASVRFVGEPVAPYSYDVAFVEQGQVPRQLTYAVRPGDVAQVDVRLHTTGTGERGWRLHNFVAAACGCGSTLVADYLPALGHTRTEYVTARTDVGVQPSWQYLYDNPGDVMYTRDLPAYQPGQRTGEDWLAAPFSPGPANSELTLSGARRASTRFGDTLTYDVAPWTDSAGHWTPSLAPATSQSRLYRDGTLIASSDFGLRGSAQVPAAASSYRLETEVEHDGTVFGLSTHTRSAWTFRSAGNGGQYVLPLVDVDYTGVVEVGSDRPALDLTNTAADDRDVSLRLRVGHQLGSVAPSVRSVAVQVSFDEGATWRQATVRPALGDGDAAGFTATYHHPRVRGAGSVSLRVTADDGAGGSVDQTLVRAYHLAHR</sequence>
<dbReference type="Pfam" id="PF00082">
    <property type="entry name" value="Peptidase_S8"/>
    <property type="match status" value="1"/>
</dbReference>
<dbReference type="InterPro" id="IPR023828">
    <property type="entry name" value="Peptidase_S8_Ser-AS"/>
</dbReference>
<dbReference type="InterPro" id="IPR023827">
    <property type="entry name" value="Peptidase_S8_Asp-AS"/>
</dbReference>
<dbReference type="InterPro" id="IPR022398">
    <property type="entry name" value="Peptidase_S8_His-AS"/>
</dbReference>
<feature type="signal peptide" evidence="9">
    <location>
        <begin position="1"/>
        <end position="33"/>
    </location>
</feature>
<dbReference type="InterPro" id="IPR000209">
    <property type="entry name" value="Peptidase_S8/S53_dom"/>
</dbReference>
<dbReference type="RefSeq" id="WP_179786336.1">
    <property type="nucleotide sequence ID" value="NZ_BAAARR010000022.1"/>
</dbReference>
<dbReference type="Gene3D" id="3.50.30.30">
    <property type="match status" value="1"/>
</dbReference>
<evidence type="ECO:0000256" key="5">
    <source>
        <dbReference type="PIRSR" id="PIRSR615500-1"/>
    </source>
</evidence>
<organism evidence="11 12">
    <name type="scientific">Actinopolymorpha rutila</name>
    <dbReference type="NCBI Taxonomy" id="446787"/>
    <lineage>
        <taxon>Bacteria</taxon>
        <taxon>Bacillati</taxon>
        <taxon>Actinomycetota</taxon>
        <taxon>Actinomycetes</taxon>
        <taxon>Propionibacteriales</taxon>
        <taxon>Actinopolymorphaceae</taxon>
        <taxon>Actinopolymorpha</taxon>
    </lineage>
</organism>
<evidence type="ECO:0000256" key="7">
    <source>
        <dbReference type="RuleBase" id="RU003355"/>
    </source>
</evidence>
<evidence type="ECO:0000256" key="4">
    <source>
        <dbReference type="ARBA" id="ARBA00022825"/>
    </source>
</evidence>
<comment type="caution">
    <text evidence="11">The sequence shown here is derived from an EMBL/GenBank/DDBJ whole genome shotgun (WGS) entry which is preliminary data.</text>
</comment>
<dbReference type="InterPro" id="IPR036852">
    <property type="entry name" value="Peptidase_S8/S53_dom_sf"/>
</dbReference>
<evidence type="ECO:0000256" key="8">
    <source>
        <dbReference type="SAM" id="MobiDB-lite"/>
    </source>
</evidence>
<feature type="active site" description="Charge relay system" evidence="5 6">
    <location>
        <position position="293"/>
    </location>
</feature>
<dbReference type="CDD" id="cd07487">
    <property type="entry name" value="Peptidases_S8_1"/>
    <property type="match status" value="1"/>
</dbReference>
<dbReference type="PROSITE" id="PS00138">
    <property type="entry name" value="SUBTILASE_SER"/>
    <property type="match status" value="1"/>
</dbReference>
<evidence type="ECO:0000256" key="6">
    <source>
        <dbReference type="PROSITE-ProRule" id="PRU01240"/>
    </source>
</evidence>
<dbReference type="EMBL" id="JACBZH010000001">
    <property type="protein sequence ID" value="NYH88445.1"/>
    <property type="molecule type" value="Genomic_DNA"/>
</dbReference>
<keyword evidence="9" id="KW-0732">Signal</keyword>
<evidence type="ECO:0000256" key="3">
    <source>
        <dbReference type="ARBA" id="ARBA00022801"/>
    </source>
</evidence>
<gene>
    <name evidence="11" type="ORF">F4554_001083</name>
</gene>
<dbReference type="InterPro" id="IPR050131">
    <property type="entry name" value="Peptidase_S8_subtilisin-like"/>
</dbReference>
<dbReference type="PANTHER" id="PTHR43806:SF65">
    <property type="entry name" value="SERINE PROTEASE APRX"/>
    <property type="match status" value="1"/>
</dbReference>
<keyword evidence="3 6" id="KW-0378">Hydrolase</keyword>
<comment type="similarity">
    <text evidence="1 6 7">Belongs to the peptidase S8 family.</text>
</comment>
<evidence type="ECO:0000259" key="10">
    <source>
        <dbReference type="Pfam" id="PF00082"/>
    </source>
</evidence>
<dbReference type="Proteomes" id="UP000579605">
    <property type="component" value="Unassembled WGS sequence"/>
</dbReference>
<evidence type="ECO:0000313" key="11">
    <source>
        <dbReference type="EMBL" id="NYH88445.1"/>
    </source>
</evidence>
<feature type="compositionally biased region" description="Gly residues" evidence="8">
    <location>
        <begin position="38"/>
        <end position="54"/>
    </location>
</feature>
<evidence type="ECO:0000313" key="12">
    <source>
        <dbReference type="Proteomes" id="UP000579605"/>
    </source>
</evidence>
<proteinExistence type="inferred from homology"/>
<name>A0A852Z889_9ACTN</name>
<dbReference type="PRINTS" id="PR00723">
    <property type="entry name" value="SUBTILISIN"/>
</dbReference>
<evidence type="ECO:0000256" key="1">
    <source>
        <dbReference type="ARBA" id="ARBA00011073"/>
    </source>
</evidence>
<feature type="chain" id="PRO_5032650906" evidence="9">
    <location>
        <begin position="34"/>
        <end position="1308"/>
    </location>
</feature>
<protein>
    <submittedName>
        <fullName evidence="11">Subtilisin family serine protease</fullName>
    </submittedName>
</protein>
<dbReference type="PROSITE" id="PS51892">
    <property type="entry name" value="SUBTILASE"/>
    <property type="match status" value="1"/>
</dbReference>
<feature type="active site" description="Charge relay system" evidence="5 6">
    <location>
        <position position="467"/>
    </location>
</feature>
<keyword evidence="4 6" id="KW-0720">Serine protease</keyword>
<dbReference type="PANTHER" id="PTHR43806">
    <property type="entry name" value="PEPTIDASE S8"/>
    <property type="match status" value="1"/>
</dbReference>
<evidence type="ECO:0000256" key="9">
    <source>
        <dbReference type="SAM" id="SignalP"/>
    </source>
</evidence>
<dbReference type="PROSITE" id="PS00136">
    <property type="entry name" value="SUBTILASE_ASP"/>
    <property type="match status" value="1"/>
</dbReference>
<reference evidence="11 12" key="1">
    <citation type="submission" date="2020-07" db="EMBL/GenBank/DDBJ databases">
        <title>Sequencing the genomes of 1000 actinobacteria strains.</title>
        <authorList>
            <person name="Klenk H.-P."/>
        </authorList>
    </citation>
    <scope>NUCLEOTIDE SEQUENCE [LARGE SCALE GENOMIC DNA]</scope>
    <source>
        <strain evidence="11 12">DSM 18448</strain>
    </source>
</reference>
<evidence type="ECO:0000256" key="2">
    <source>
        <dbReference type="ARBA" id="ARBA00022670"/>
    </source>
</evidence>
<keyword evidence="2 6" id="KW-0645">Protease</keyword>
<dbReference type="Gene3D" id="3.40.50.200">
    <property type="entry name" value="Peptidase S8/S53 domain"/>
    <property type="match status" value="1"/>
</dbReference>
<accession>A0A852Z889</accession>
<dbReference type="InterPro" id="IPR015500">
    <property type="entry name" value="Peptidase_S8_subtilisin-rel"/>
</dbReference>
<feature type="active site" description="Charge relay system" evidence="5 6">
    <location>
        <position position="261"/>
    </location>
</feature>
<dbReference type="PROSITE" id="PS00137">
    <property type="entry name" value="SUBTILASE_HIS"/>
    <property type="match status" value="1"/>
</dbReference>
<dbReference type="GO" id="GO:0004252">
    <property type="term" value="F:serine-type endopeptidase activity"/>
    <property type="evidence" value="ECO:0007669"/>
    <property type="project" value="UniProtKB-UniRule"/>
</dbReference>
<feature type="region of interest" description="Disordered" evidence="8">
    <location>
        <begin position="37"/>
        <end position="59"/>
    </location>
</feature>
<feature type="domain" description="Peptidase S8/S53" evidence="10">
    <location>
        <begin position="252"/>
        <end position="505"/>
    </location>
</feature>
<keyword evidence="12" id="KW-1185">Reference proteome</keyword>
<dbReference type="SUPFAM" id="SSF52743">
    <property type="entry name" value="Subtilisin-like"/>
    <property type="match status" value="1"/>
</dbReference>